<dbReference type="PANTHER" id="PTHR32154">
    <property type="entry name" value="PYRUVATE-FLAVODOXIN OXIDOREDUCTASE-RELATED"/>
    <property type="match status" value="1"/>
</dbReference>
<protein>
    <recommendedName>
        <fullName evidence="5">2-oxoglutarate synthase subunit KorA</fullName>
        <ecNumber evidence="4">1.2.7.3</ecNumber>
    </recommendedName>
    <alternativeName>
        <fullName evidence="7">2-ketoglutarate oxidoreductase alpha chain</fullName>
    </alternativeName>
    <alternativeName>
        <fullName evidence="6">2-oxoglutarate-ferredoxin oxidoreductase subunit alpha</fullName>
    </alternativeName>
</protein>
<evidence type="ECO:0000259" key="9">
    <source>
        <dbReference type="Pfam" id="PF01558"/>
    </source>
</evidence>
<dbReference type="NCBIfam" id="TIGR03710">
    <property type="entry name" value="OAFO_sf"/>
    <property type="match status" value="1"/>
</dbReference>
<dbReference type="InterPro" id="IPR002880">
    <property type="entry name" value="Pyrv_Fd/Flavodoxin_OxRdtase_N"/>
</dbReference>
<dbReference type="GO" id="GO:0006082">
    <property type="term" value="P:organic acid metabolic process"/>
    <property type="evidence" value="ECO:0007669"/>
    <property type="project" value="UniProtKB-ARBA"/>
</dbReference>
<evidence type="ECO:0000259" key="11">
    <source>
        <dbReference type="Pfam" id="PF17147"/>
    </source>
</evidence>
<feature type="domain" description="Pyruvate:ferredoxin oxidoreductase core" evidence="11">
    <location>
        <begin position="513"/>
        <end position="586"/>
    </location>
</feature>
<evidence type="ECO:0000256" key="5">
    <source>
        <dbReference type="ARBA" id="ARBA00071398"/>
    </source>
</evidence>
<evidence type="ECO:0000313" key="13">
    <source>
        <dbReference type="Proteomes" id="UP001597034"/>
    </source>
</evidence>
<dbReference type="RefSeq" id="WP_256400361.1">
    <property type="nucleotide sequence ID" value="NZ_JANHJR010000002.1"/>
</dbReference>
<dbReference type="SUPFAM" id="SSF52922">
    <property type="entry name" value="TK C-terminal domain-like"/>
    <property type="match status" value="1"/>
</dbReference>
<dbReference type="GO" id="GO:0044272">
    <property type="term" value="P:sulfur compound biosynthetic process"/>
    <property type="evidence" value="ECO:0007669"/>
    <property type="project" value="UniProtKB-ARBA"/>
</dbReference>
<evidence type="ECO:0000256" key="2">
    <source>
        <dbReference type="ARBA" id="ARBA00052359"/>
    </source>
</evidence>
<organism evidence="12 13">
    <name type="scientific">Haloarchaeobius litoreus</name>
    <dbReference type="NCBI Taxonomy" id="755306"/>
    <lineage>
        <taxon>Archaea</taxon>
        <taxon>Methanobacteriati</taxon>
        <taxon>Methanobacteriota</taxon>
        <taxon>Stenosarchaea group</taxon>
        <taxon>Halobacteria</taxon>
        <taxon>Halobacteriales</taxon>
        <taxon>Halorubellaceae</taxon>
        <taxon>Haloarchaeobius</taxon>
    </lineage>
</organism>
<dbReference type="PANTHER" id="PTHR32154:SF20">
    <property type="entry name" value="2-OXOGLUTARATE OXIDOREDUCTASE SUBUNIT KORA"/>
    <property type="match status" value="1"/>
</dbReference>
<dbReference type="AlphaFoldDB" id="A0ABD6DFL8"/>
<evidence type="ECO:0000256" key="3">
    <source>
        <dbReference type="ARBA" id="ARBA00064882"/>
    </source>
</evidence>
<dbReference type="InterPro" id="IPR019752">
    <property type="entry name" value="Pyrv/ketoisovalerate_OxRed_cat"/>
</dbReference>
<evidence type="ECO:0000313" key="12">
    <source>
        <dbReference type="EMBL" id="MFD1645126.1"/>
    </source>
</evidence>
<evidence type="ECO:0000256" key="8">
    <source>
        <dbReference type="SAM" id="MobiDB-lite"/>
    </source>
</evidence>
<dbReference type="InterPro" id="IPR022367">
    <property type="entry name" value="2-oxoacid/accept_OxRdtase_asu"/>
</dbReference>
<dbReference type="Pfam" id="PF01855">
    <property type="entry name" value="POR_N"/>
    <property type="match status" value="1"/>
</dbReference>
<dbReference type="InterPro" id="IPR002869">
    <property type="entry name" value="Pyrv_flavodox_OxRed_cen"/>
</dbReference>
<keyword evidence="1" id="KW-0560">Oxidoreductase</keyword>
<evidence type="ECO:0000256" key="4">
    <source>
        <dbReference type="ARBA" id="ARBA00066947"/>
    </source>
</evidence>
<evidence type="ECO:0000259" key="10">
    <source>
        <dbReference type="Pfam" id="PF01855"/>
    </source>
</evidence>
<dbReference type="Gene3D" id="3.40.50.920">
    <property type="match status" value="1"/>
</dbReference>
<comment type="caution">
    <text evidence="12">The sequence shown here is derived from an EMBL/GenBank/DDBJ whole genome shotgun (WGS) entry which is preliminary data.</text>
</comment>
<dbReference type="SUPFAM" id="SSF52518">
    <property type="entry name" value="Thiamin diphosphate-binding fold (THDP-binding)"/>
    <property type="match status" value="1"/>
</dbReference>
<dbReference type="InterPro" id="IPR029061">
    <property type="entry name" value="THDP-binding"/>
</dbReference>
<dbReference type="EC" id="1.2.7.3" evidence="4"/>
<dbReference type="Proteomes" id="UP001597034">
    <property type="component" value="Unassembled WGS sequence"/>
</dbReference>
<dbReference type="SUPFAM" id="SSF53323">
    <property type="entry name" value="Pyruvate-ferredoxin oxidoreductase, PFOR, domain III"/>
    <property type="match status" value="1"/>
</dbReference>
<dbReference type="CDD" id="cd07034">
    <property type="entry name" value="TPP_PYR_PFOR_IOR-alpha_like"/>
    <property type="match status" value="1"/>
</dbReference>
<feature type="domain" description="Pyruvate flavodoxin/ferredoxin oxidoreductase pyrimidine binding" evidence="10">
    <location>
        <begin position="235"/>
        <end position="479"/>
    </location>
</feature>
<dbReference type="Gene3D" id="3.40.50.970">
    <property type="match status" value="1"/>
</dbReference>
<evidence type="ECO:0000256" key="6">
    <source>
        <dbReference type="ARBA" id="ARBA00076968"/>
    </source>
</evidence>
<name>A0ABD6DFL8_9EURY</name>
<feature type="domain" description="Pyruvate/ketoisovalerate oxidoreductase catalytic" evidence="9">
    <location>
        <begin position="15"/>
        <end position="199"/>
    </location>
</feature>
<dbReference type="InterPro" id="IPR009014">
    <property type="entry name" value="Transketo_C/PFOR_II"/>
</dbReference>
<keyword evidence="13" id="KW-1185">Reference proteome</keyword>
<evidence type="ECO:0000256" key="1">
    <source>
        <dbReference type="ARBA" id="ARBA00023002"/>
    </source>
</evidence>
<dbReference type="GO" id="GO:0047553">
    <property type="term" value="F:2-oxoglutarate synthase activity"/>
    <property type="evidence" value="ECO:0007669"/>
    <property type="project" value="UniProtKB-EC"/>
</dbReference>
<dbReference type="Gene3D" id="3.40.920.10">
    <property type="entry name" value="Pyruvate-ferredoxin oxidoreductase, PFOR, domain III"/>
    <property type="match status" value="1"/>
</dbReference>
<gene>
    <name evidence="12" type="ORF">ACFSBL_05465</name>
</gene>
<dbReference type="Pfam" id="PF01558">
    <property type="entry name" value="POR"/>
    <property type="match status" value="1"/>
</dbReference>
<reference evidence="12 13" key="1">
    <citation type="journal article" date="2019" name="Int. J. Syst. Evol. Microbiol.">
        <title>The Global Catalogue of Microorganisms (GCM) 10K type strain sequencing project: providing services to taxonomists for standard genome sequencing and annotation.</title>
        <authorList>
            <consortium name="The Broad Institute Genomics Platform"/>
            <consortium name="The Broad Institute Genome Sequencing Center for Infectious Disease"/>
            <person name="Wu L."/>
            <person name="Ma J."/>
        </authorList>
    </citation>
    <scope>NUCLEOTIDE SEQUENCE [LARGE SCALE GENOMIC DNA]</scope>
    <source>
        <strain evidence="12 13">CGMCC 1.10390</strain>
    </source>
</reference>
<comment type="catalytic activity">
    <reaction evidence="2">
        <text>2 oxidized [2Fe-2S]-[ferredoxin] + 2-oxoglutarate + CoA = succinyl-CoA + 2 reduced [2Fe-2S]-[ferredoxin] + CO2 + H(+)</text>
        <dbReference type="Rhea" id="RHEA:17297"/>
        <dbReference type="Rhea" id="RHEA-COMP:10000"/>
        <dbReference type="Rhea" id="RHEA-COMP:10001"/>
        <dbReference type="ChEBI" id="CHEBI:15378"/>
        <dbReference type="ChEBI" id="CHEBI:16526"/>
        <dbReference type="ChEBI" id="CHEBI:16810"/>
        <dbReference type="ChEBI" id="CHEBI:33737"/>
        <dbReference type="ChEBI" id="CHEBI:33738"/>
        <dbReference type="ChEBI" id="CHEBI:57287"/>
        <dbReference type="ChEBI" id="CHEBI:57292"/>
        <dbReference type="EC" id="1.2.7.3"/>
    </reaction>
</comment>
<accession>A0ABD6DFL8</accession>
<evidence type="ECO:0000256" key="7">
    <source>
        <dbReference type="ARBA" id="ARBA00079587"/>
    </source>
</evidence>
<dbReference type="EMBL" id="JBHUDO010000001">
    <property type="protein sequence ID" value="MFD1645126.1"/>
    <property type="molecule type" value="Genomic_DNA"/>
</dbReference>
<dbReference type="InterPro" id="IPR033412">
    <property type="entry name" value="PFOR_II"/>
</dbReference>
<feature type="region of interest" description="Disordered" evidence="8">
    <location>
        <begin position="434"/>
        <end position="457"/>
    </location>
</feature>
<sequence>MTDDELIWRIAGGSGDGIDSTSQNFAKALMRSGLDIFTHRHYPSRIRGGHTYVEIRAAGHEVQSRGDGYNFLLALGDSFARNPKEEAVYGDEEIKPLSENLDELREGGVIVYDSGLLEEDDVAELDLDERAEENDWHVFPINLRGMAKEHGREVMRNTAGVGVTAALLEMDLEHIENLMTDAMSGDVLEANLSILRDAYKMAQEEYEFEHDVRAPTGEHDEEQVLVSGSNAIAYGAIDEGCRFIAGYPMTPWTDVFTIMTQNLPKMGGISEQVEDEIAAAALAVGASHAGAKAMSGSSGGGFALMSEPLGLAEMTETPLVLVESMRAGPSTGMPTKPEQADLEHVLYTSQGDSQRVVFAPGNIEEAYDQTRMAFHVAYEYQIPTILIYDQKLSGENKNVDESFFDREPNPTLGSTLTEEELKEAAHEASGKFMRFQSDPDETENGVSPRSLPGQKGGRYLASGNEHWPSGHIAEDPDNRVLQMDRRKRKIESIRRELDEEHDSQQTYFGDEDADLGIITWGSQQGTVEEAVERLNDNGHSVKGIGVSDMMPFPEGEMTEFLESVDEALVVEMNASAQFRGLLQKELGRYGPKLTSMLKYNGNPFEPGEIVEGFEIRLGGDSAEPTAQVRFEPAAGD</sequence>
<proteinExistence type="predicted"/>
<dbReference type="InterPro" id="IPR050722">
    <property type="entry name" value="Pyruvate:ferred/Flavod_OxRd"/>
</dbReference>
<dbReference type="FunFam" id="3.40.50.970:FF:000022">
    <property type="entry name" value="2-oxoglutarate ferredoxin oxidoreductase alpha subunit"/>
    <property type="match status" value="1"/>
</dbReference>
<comment type="subunit">
    <text evidence="3">Heterotetramer of the KorA, KorB, KorC and KorD subunits.</text>
</comment>
<dbReference type="Pfam" id="PF17147">
    <property type="entry name" value="PFOR_II"/>
    <property type="match status" value="1"/>
</dbReference>